<proteinExistence type="predicted"/>
<dbReference type="EMBL" id="JAEAOA010002060">
    <property type="protein sequence ID" value="KAK3579597.1"/>
    <property type="molecule type" value="Genomic_DNA"/>
</dbReference>
<keyword evidence="2" id="KW-1185">Reference proteome</keyword>
<reference evidence="1" key="2">
    <citation type="journal article" date="2021" name="Genome Biol. Evol.">
        <title>Developing a high-quality reference genome for a parasitic bivalve with doubly uniparental inheritance (Bivalvia: Unionida).</title>
        <authorList>
            <person name="Smith C.H."/>
        </authorList>
    </citation>
    <scope>NUCLEOTIDE SEQUENCE</scope>
    <source>
        <strain evidence="1">CHS0354</strain>
        <tissue evidence="1">Mantle</tissue>
    </source>
</reference>
<dbReference type="Proteomes" id="UP001195483">
    <property type="component" value="Unassembled WGS sequence"/>
</dbReference>
<organism evidence="1 2">
    <name type="scientific">Potamilus streckersoni</name>
    <dbReference type="NCBI Taxonomy" id="2493646"/>
    <lineage>
        <taxon>Eukaryota</taxon>
        <taxon>Metazoa</taxon>
        <taxon>Spiralia</taxon>
        <taxon>Lophotrochozoa</taxon>
        <taxon>Mollusca</taxon>
        <taxon>Bivalvia</taxon>
        <taxon>Autobranchia</taxon>
        <taxon>Heteroconchia</taxon>
        <taxon>Palaeoheterodonta</taxon>
        <taxon>Unionida</taxon>
        <taxon>Unionoidea</taxon>
        <taxon>Unionidae</taxon>
        <taxon>Ambleminae</taxon>
        <taxon>Lampsilini</taxon>
        <taxon>Potamilus</taxon>
    </lineage>
</organism>
<reference evidence="1" key="3">
    <citation type="submission" date="2023-05" db="EMBL/GenBank/DDBJ databases">
        <authorList>
            <person name="Smith C.H."/>
        </authorList>
    </citation>
    <scope>NUCLEOTIDE SEQUENCE</scope>
    <source>
        <strain evidence="1">CHS0354</strain>
        <tissue evidence="1">Mantle</tissue>
    </source>
</reference>
<reference evidence="1" key="1">
    <citation type="journal article" date="2021" name="Genome Biol. Evol.">
        <title>A High-Quality Reference Genome for a Parasitic Bivalve with Doubly Uniparental Inheritance (Bivalvia: Unionida).</title>
        <authorList>
            <person name="Smith C.H."/>
        </authorList>
    </citation>
    <scope>NUCLEOTIDE SEQUENCE</scope>
    <source>
        <strain evidence="1">CHS0354</strain>
    </source>
</reference>
<accession>A0AAE0RTX8</accession>
<name>A0AAE0RTX8_9BIVA</name>
<evidence type="ECO:0000313" key="1">
    <source>
        <dbReference type="EMBL" id="KAK3579597.1"/>
    </source>
</evidence>
<evidence type="ECO:0000313" key="2">
    <source>
        <dbReference type="Proteomes" id="UP001195483"/>
    </source>
</evidence>
<dbReference type="AlphaFoldDB" id="A0AAE0RTX8"/>
<protein>
    <submittedName>
        <fullName evidence="1">Uncharacterized protein</fullName>
    </submittedName>
</protein>
<gene>
    <name evidence="1" type="ORF">CHS0354_035109</name>
</gene>
<sequence>MTRCICQSGRFYIFAETSLCDQIHEIADFLRQKTIQRSNCSEQQPGKLYYKVSIIEMPDSEIVPLACKKDERRYTSTHDSMIMLAFQQYNHMVYGSDLKTQKCIYCGNGSEQANTWVLRRSAGSRTIFWAAS</sequence>
<comment type="caution">
    <text evidence="1">The sequence shown here is derived from an EMBL/GenBank/DDBJ whole genome shotgun (WGS) entry which is preliminary data.</text>
</comment>